<name>A0A4Z1C8J7_9RHOB</name>
<dbReference type="OrthoDB" id="8443282at2"/>
<accession>A0A4Z1C8J7</accession>
<protein>
    <submittedName>
        <fullName evidence="1">Uncharacterized protein</fullName>
    </submittedName>
</protein>
<organism evidence="1 2">
    <name type="scientific">Paracoccus liaowanqingii</name>
    <dbReference type="NCBI Taxonomy" id="2560053"/>
    <lineage>
        <taxon>Bacteria</taxon>
        <taxon>Pseudomonadati</taxon>
        <taxon>Pseudomonadota</taxon>
        <taxon>Alphaproteobacteria</taxon>
        <taxon>Rhodobacterales</taxon>
        <taxon>Paracoccaceae</taxon>
        <taxon>Paracoccus</taxon>
    </lineage>
</organism>
<evidence type="ECO:0000313" key="2">
    <source>
        <dbReference type="Proteomes" id="UP000297972"/>
    </source>
</evidence>
<dbReference type="RefSeq" id="WP_135818578.1">
    <property type="nucleotide sequence ID" value="NZ_SRPG01000205.1"/>
</dbReference>
<reference evidence="1 2" key="1">
    <citation type="submission" date="2019-03" db="EMBL/GenBank/DDBJ databases">
        <authorList>
            <person name="Li J."/>
        </authorList>
    </citation>
    <scope>NUCLEOTIDE SEQUENCE [LARGE SCALE GENOMIC DNA]</scope>
    <source>
        <strain evidence="1 2">3058</strain>
    </source>
</reference>
<sequence length="309" mass="34836">MSLSPDDFPDERLERRLHFLVSRADAHLSDLPDRETTEKDMPPRACAATLYRDAACVALLMDEVSEARDLLHKAGQNFLMLGLPVGASLLALSGTPGSEFELEQHADFIAGIRQQWRPREAHARDGGAFHTMADQARSEPRQLLAMMQADWIIDNRMRDRALRDESGPLREALERNGGYPVGATGLSIDSYARVADWFAERDGIEGFDDYLPDRIAALMATMMATRAEHLHSARKDRFHWKMLARPAEIVDLDATILMYFAINEDGTPKVNLDMVIDRRREEIPLLNAPIQIAKALKTTLAPEQYLQPF</sequence>
<dbReference type="EMBL" id="SRPG01000205">
    <property type="protein sequence ID" value="TGN51515.1"/>
    <property type="molecule type" value="Genomic_DNA"/>
</dbReference>
<evidence type="ECO:0000313" key="1">
    <source>
        <dbReference type="EMBL" id="TGN51515.1"/>
    </source>
</evidence>
<gene>
    <name evidence="1" type="ORF">E4L95_16765</name>
</gene>
<proteinExistence type="predicted"/>
<comment type="caution">
    <text evidence="1">The sequence shown here is derived from an EMBL/GenBank/DDBJ whole genome shotgun (WGS) entry which is preliminary data.</text>
</comment>
<keyword evidence="2" id="KW-1185">Reference proteome</keyword>
<dbReference type="AlphaFoldDB" id="A0A4Z1C8J7"/>
<dbReference type="Proteomes" id="UP000297972">
    <property type="component" value="Unassembled WGS sequence"/>
</dbReference>